<dbReference type="Proteomes" id="UP000198525">
    <property type="component" value="Unassembled WGS sequence"/>
</dbReference>
<accession>A0A1G8RED7</accession>
<evidence type="ECO:0008006" key="3">
    <source>
        <dbReference type="Google" id="ProtNLM"/>
    </source>
</evidence>
<proteinExistence type="predicted"/>
<dbReference type="RefSeq" id="WP_089683678.1">
    <property type="nucleotide sequence ID" value="NZ_FNES01000003.1"/>
</dbReference>
<organism evidence="1 2">
    <name type="scientific">Billgrantia gudaonensis</name>
    <dbReference type="NCBI Taxonomy" id="376427"/>
    <lineage>
        <taxon>Bacteria</taxon>
        <taxon>Pseudomonadati</taxon>
        <taxon>Pseudomonadota</taxon>
        <taxon>Gammaproteobacteria</taxon>
        <taxon>Oceanospirillales</taxon>
        <taxon>Halomonadaceae</taxon>
        <taxon>Billgrantia</taxon>
    </lineage>
</organism>
<evidence type="ECO:0000313" key="1">
    <source>
        <dbReference type="EMBL" id="SDJ14730.1"/>
    </source>
</evidence>
<gene>
    <name evidence="1" type="ORF">SAMN04487954_103171</name>
</gene>
<name>A0A1G8RED7_9GAMM</name>
<protein>
    <recommendedName>
        <fullName evidence="3">Cytoplasmic protein</fullName>
    </recommendedName>
</protein>
<keyword evidence="2" id="KW-1185">Reference proteome</keyword>
<reference evidence="1 2" key="1">
    <citation type="submission" date="2016-10" db="EMBL/GenBank/DDBJ databases">
        <authorList>
            <person name="de Groot N.N."/>
        </authorList>
    </citation>
    <scope>NUCLEOTIDE SEQUENCE [LARGE SCALE GENOMIC DNA]</scope>
    <source>
        <strain evidence="1 2">CGMCC 1.6133</strain>
    </source>
</reference>
<dbReference type="EMBL" id="FNES01000003">
    <property type="protein sequence ID" value="SDJ14730.1"/>
    <property type="molecule type" value="Genomic_DNA"/>
</dbReference>
<dbReference type="AlphaFoldDB" id="A0A1G8RED7"/>
<sequence>MSMYRLVVRRHGRLLGHFDTDVPGALAVVQEIAELLAGGESIELSLQAAEDERRWLETGPDGMRVIGREPIFRTLS</sequence>
<dbReference type="OrthoDB" id="6579773at2"/>
<evidence type="ECO:0000313" key="2">
    <source>
        <dbReference type="Proteomes" id="UP000198525"/>
    </source>
</evidence>
<dbReference type="STRING" id="376427.SAMN04487954_103171"/>